<evidence type="ECO:0000313" key="4">
    <source>
        <dbReference type="Proteomes" id="UP001328107"/>
    </source>
</evidence>
<gene>
    <name evidence="1" type="ORF">PMAYCL1PPCAC_22479</name>
    <name evidence="2" type="ORF">PMAYCL1PPCAC_22480</name>
    <name evidence="3" type="ORF">PMAYCL1PPCAC_22481</name>
</gene>
<organism evidence="1 4">
    <name type="scientific">Pristionchus mayeri</name>
    <dbReference type="NCBI Taxonomy" id="1317129"/>
    <lineage>
        <taxon>Eukaryota</taxon>
        <taxon>Metazoa</taxon>
        <taxon>Ecdysozoa</taxon>
        <taxon>Nematoda</taxon>
        <taxon>Chromadorea</taxon>
        <taxon>Rhabditida</taxon>
        <taxon>Rhabditina</taxon>
        <taxon>Diplogasteromorpha</taxon>
        <taxon>Diplogasteroidea</taxon>
        <taxon>Neodiplogasteridae</taxon>
        <taxon>Pristionchus</taxon>
    </lineage>
</organism>
<dbReference type="EMBL" id="BTRK01000005">
    <property type="protein sequence ID" value="GMR52284.1"/>
    <property type="molecule type" value="Genomic_DNA"/>
</dbReference>
<feature type="non-terminal residue" evidence="1">
    <location>
        <position position="1"/>
    </location>
</feature>
<dbReference type="Proteomes" id="UP001328107">
    <property type="component" value="Unassembled WGS sequence"/>
</dbReference>
<sequence length="70" mass="7746">VAVLSPPRICSSLALSIRLTSYQWPSSILQNTIYTPLSLSHSCAVDQQQCTRAQSFSCKPIDNHQREGVL</sequence>
<dbReference type="EMBL" id="BTRK01000005">
    <property type="protein sequence ID" value="GMR52286.1"/>
    <property type="molecule type" value="Genomic_DNA"/>
</dbReference>
<reference evidence="4" key="1">
    <citation type="submission" date="2022-10" db="EMBL/GenBank/DDBJ databases">
        <title>Genome assembly of Pristionchus species.</title>
        <authorList>
            <person name="Yoshida K."/>
            <person name="Sommer R.J."/>
        </authorList>
    </citation>
    <scope>NUCLEOTIDE SEQUENCE [LARGE SCALE GENOMIC DNA]</scope>
    <source>
        <strain evidence="2 4">RS5460</strain>
    </source>
</reference>
<name>A0AAN5CY86_9BILA</name>
<dbReference type="AlphaFoldDB" id="A0AAN5CY86"/>
<proteinExistence type="predicted"/>
<evidence type="ECO:0000313" key="3">
    <source>
        <dbReference type="EMBL" id="GMR52286.1"/>
    </source>
</evidence>
<evidence type="ECO:0000313" key="1">
    <source>
        <dbReference type="EMBL" id="GMR52284.1"/>
    </source>
</evidence>
<keyword evidence="4" id="KW-1185">Reference proteome</keyword>
<accession>A0AAN5CY86</accession>
<dbReference type="EMBL" id="BTRK01000005">
    <property type="protein sequence ID" value="GMR52285.1"/>
    <property type="molecule type" value="Genomic_DNA"/>
</dbReference>
<protein>
    <submittedName>
        <fullName evidence="1">Uncharacterized protein</fullName>
    </submittedName>
</protein>
<reference evidence="1" key="2">
    <citation type="submission" date="2023-06" db="EMBL/GenBank/DDBJ databases">
        <title>Genome assembly of Pristionchus species.</title>
        <authorList>
            <person name="Yoshida K."/>
            <person name="Sommer R.J."/>
        </authorList>
    </citation>
    <scope>NUCLEOTIDE SEQUENCE</scope>
    <source>
        <strain evidence="1">RS5460</strain>
    </source>
</reference>
<comment type="caution">
    <text evidence="1">The sequence shown here is derived from an EMBL/GenBank/DDBJ whole genome shotgun (WGS) entry which is preliminary data.</text>
</comment>
<evidence type="ECO:0000313" key="2">
    <source>
        <dbReference type="EMBL" id="GMR52285.1"/>
    </source>
</evidence>